<accession>E3KET1</accession>
<dbReference type="InParanoid" id="E3KET1"/>
<reference key="1">
    <citation type="submission" date="2007-01" db="EMBL/GenBank/DDBJ databases">
        <title>The Genome Sequence of Puccinia graminis f. sp. tritici Strain CRL 75-36-700-3.</title>
        <authorList>
            <consortium name="The Broad Institute Genome Sequencing Platform"/>
            <person name="Birren B."/>
            <person name="Lander E."/>
            <person name="Galagan J."/>
            <person name="Nusbaum C."/>
            <person name="Devon K."/>
            <person name="Cuomo C."/>
            <person name="Jaffe D."/>
            <person name="Butler J."/>
            <person name="Alvarez P."/>
            <person name="Gnerre S."/>
            <person name="Grabherr M."/>
            <person name="Mauceli E."/>
            <person name="Brockman W."/>
            <person name="Young S."/>
            <person name="LaButti K."/>
            <person name="Sykes S."/>
            <person name="DeCaprio D."/>
            <person name="Crawford M."/>
            <person name="Koehrsen M."/>
            <person name="Engels R."/>
            <person name="Montgomery P."/>
            <person name="Pearson M."/>
            <person name="Howarth C."/>
            <person name="Larson L."/>
            <person name="White J."/>
            <person name="Zeng Q."/>
            <person name="Kodira C."/>
            <person name="Yandava C."/>
            <person name="Alvarado L."/>
            <person name="O'Leary S."/>
            <person name="Szabo L."/>
            <person name="Dean R."/>
            <person name="Schein J."/>
        </authorList>
    </citation>
    <scope>NUCLEOTIDE SEQUENCE</scope>
    <source>
        <strain>CRL 75-36-700-3</strain>
    </source>
</reference>
<feature type="signal peptide" evidence="1">
    <location>
        <begin position="1"/>
        <end position="23"/>
    </location>
</feature>
<dbReference type="RefSeq" id="XP_003327204.2">
    <property type="nucleotide sequence ID" value="XM_003327156.2"/>
</dbReference>
<gene>
    <name evidence="2" type="ORF">PGTG_08981</name>
</gene>
<protein>
    <submittedName>
        <fullName evidence="2">Uncharacterized protein</fullName>
    </submittedName>
</protein>
<dbReference type="AlphaFoldDB" id="E3KET1"/>
<evidence type="ECO:0000313" key="2">
    <source>
        <dbReference type="EMBL" id="EFP82785.2"/>
    </source>
</evidence>
<dbReference type="VEuPathDB" id="FungiDB:PGTG_08981"/>
<keyword evidence="3" id="KW-1185">Reference proteome</keyword>
<evidence type="ECO:0000313" key="3">
    <source>
        <dbReference type="Proteomes" id="UP000008783"/>
    </source>
</evidence>
<name>E3KET1_PUCGT</name>
<feature type="chain" id="PRO_5003171943" evidence="1">
    <location>
        <begin position="24"/>
        <end position="354"/>
    </location>
</feature>
<sequence>MSVAMFRMSLLALICLTLKDALAAPTSAVTIAPHPVLFASAPPLAPPIQLTLESSGHLRPRHRKVLMDSRPEEIRNPIPDKMERNHHKTRIPSQEQLSLIKNFISDHMAGSPYVLHPDGSFSAIQKPPGSLKYYYGRVEIFDEEGYSIYETPCCYGFPRSYCACFSFSNCAECCMTSAGCLCGFPIALAICSAGTDLICGSGRLSRALVEACQYEFGRLSTAGYNAWQRIRATRNPTVSPIFLEIIITKVRVFFLPLHFHSNLSVTTGWLNSIKKSKFISGTADTFHVSAGLLCDLALMGLTGHTITASVTSSQWMRNLASTLESGGVKLPKFIGDACGRVVAAPGLEEGSTLF</sequence>
<reference evidence="3" key="2">
    <citation type="journal article" date="2011" name="Proc. Natl. Acad. Sci. U.S.A.">
        <title>Obligate biotrophy features unraveled by the genomic analysis of rust fungi.</title>
        <authorList>
            <person name="Duplessis S."/>
            <person name="Cuomo C.A."/>
            <person name="Lin Y.-C."/>
            <person name="Aerts A."/>
            <person name="Tisserant E."/>
            <person name="Veneault-Fourrey C."/>
            <person name="Joly D.L."/>
            <person name="Hacquard S."/>
            <person name="Amselem J."/>
            <person name="Cantarel B.L."/>
            <person name="Chiu R."/>
            <person name="Coutinho P.M."/>
            <person name="Feau N."/>
            <person name="Field M."/>
            <person name="Frey P."/>
            <person name="Gelhaye E."/>
            <person name="Goldberg J."/>
            <person name="Grabherr M.G."/>
            <person name="Kodira C.D."/>
            <person name="Kohler A."/>
            <person name="Kuees U."/>
            <person name="Lindquist E.A."/>
            <person name="Lucas S.M."/>
            <person name="Mago R."/>
            <person name="Mauceli E."/>
            <person name="Morin E."/>
            <person name="Murat C."/>
            <person name="Pangilinan J.L."/>
            <person name="Park R."/>
            <person name="Pearson M."/>
            <person name="Quesneville H."/>
            <person name="Rouhier N."/>
            <person name="Sakthikumar S."/>
            <person name="Salamov A.A."/>
            <person name="Schmutz J."/>
            <person name="Selles B."/>
            <person name="Shapiro H."/>
            <person name="Tanguay P."/>
            <person name="Tuskan G.A."/>
            <person name="Henrissat B."/>
            <person name="Van de Peer Y."/>
            <person name="Rouze P."/>
            <person name="Ellis J.G."/>
            <person name="Dodds P.N."/>
            <person name="Schein J.E."/>
            <person name="Zhong S."/>
            <person name="Hamelin R.C."/>
            <person name="Grigoriev I.V."/>
            <person name="Szabo L.J."/>
            <person name="Martin F."/>
        </authorList>
    </citation>
    <scope>NUCLEOTIDE SEQUENCE [LARGE SCALE GENOMIC DNA]</scope>
    <source>
        <strain evidence="3">CRL 75-36-700-3 / race SCCL</strain>
    </source>
</reference>
<dbReference type="KEGG" id="pgr:PGTG_08981"/>
<dbReference type="HOGENOM" id="CLU_067168_0_0_1"/>
<dbReference type="Proteomes" id="UP000008783">
    <property type="component" value="Unassembled WGS sequence"/>
</dbReference>
<evidence type="ECO:0000256" key="1">
    <source>
        <dbReference type="SAM" id="SignalP"/>
    </source>
</evidence>
<proteinExistence type="predicted"/>
<dbReference type="OrthoDB" id="10297183at2759"/>
<organism evidence="2 3">
    <name type="scientific">Puccinia graminis f. sp. tritici (strain CRL 75-36-700-3 / race SCCL)</name>
    <name type="common">Black stem rust fungus</name>
    <dbReference type="NCBI Taxonomy" id="418459"/>
    <lineage>
        <taxon>Eukaryota</taxon>
        <taxon>Fungi</taxon>
        <taxon>Dikarya</taxon>
        <taxon>Basidiomycota</taxon>
        <taxon>Pucciniomycotina</taxon>
        <taxon>Pucciniomycetes</taxon>
        <taxon>Pucciniales</taxon>
        <taxon>Pucciniaceae</taxon>
        <taxon>Puccinia</taxon>
    </lineage>
</organism>
<dbReference type="EMBL" id="DS178283">
    <property type="protein sequence ID" value="EFP82785.2"/>
    <property type="molecule type" value="Genomic_DNA"/>
</dbReference>
<keyword evidence="1" id="KW-0732">Signal</keyword>
<dbReference type="GeneID" id="10530168"/>